<dbReference type="Pfam" id="PF13380">
    <property type="entry name" value="CoA_binding_2"/>
    <property type="match status" value="1"/>
</dbReference>
<feature type="non-terminal residue" evidence="7">
    <location>
        <position position="160"/>
    </location>
</feature>
<keyword evidence="3" id="KW-0436">Ligase</keyword>
<name>U1NCK8_9EURY</name>
<dbReference type="RefSeq" id="WP_021053894.1">
    <property type="nucleotide sequence ID" value="NZ_KE356561.1"/>
</dbReference>
<evidence type="ECO:0000259" key="6">
    <source>
        <dbReference type="SMART" id="SM00881"/>
    </source>
</evidence>
<accession>U1NCK8</accession>
<dbReference type="SUPFAM" id="SSF51735">
    <property type="entry name" value="NAD(P)-binding Rossmann-fold domains"/>
    <property type="match status" value="1"/>
</dbReference>
<dbReference type="InterPro" id="IPR051538">
    <property type="entry name" value="Acyl-CoA_Synth/Transferase"/>
</dbReference>
<dbReference type="EC" id="6.2.1.13" evidence="2"/>
<keyword evidence="5" id="KW-0067">ATP-binding</keyword>
<dbReference type="InterPro" id="IPR036291">
    <property type="entry name" value="NAD(P)-bd_dom_sf"/>
</dbReference>
<organism evidence="7 8">
    <name type="scientific">Haloquadratum walsbyi J07HQW2</name>
    <dbReference type="NCBI Taxonomy" id="1238425"/>
    <lineage>
        <taxon>Archaea</taxon>
        <taxon>Methanobacteriati</taxon>
        <taxon>Methanobacteriota</taxon>
        <taxon>Stenosarchaea group</taxon>
        <taxon>Halobacteria</taxon>
        <taxon>Halobacteriales</taxon>
        <taxon>Haloferacaceae</taxon>
        <taxon>Haloquadratum</taxon>
    </lineage>
</organism>
<dbReference type="SMART" id="SM00881">
    <property type="entry name" value="CoA_binding"/>
    <property type="match status" value="1"/>
</dbReference>
<dbReference type="InterPro" id="IPR003781">
    <property type="entry name" value="CoA-bd"/>
</dbReference>
<evidence type="ECO:0000313" key="8">
    <source>
        <dbReference type="Proteomes" id="UP000030710"/>
    </source>
</evidence>
<evidence type="ECO:0000256" key="4">
    <source>
        <dbReference type="ARBA" id="ARBA00022741"/>
    </source>
</evidence>
<keyword evidence="4" id="KW-0547">Nucleotide-binding</keyword>
<evidence type="ECO:0000256" key="5">
    <source>
        <dbReference type="ARBA" id="ARBA00022840"/>
    </source>
</evidence>
<proteinExistence type="predicted"/>
<dbReference type="Gene3D" id="3.40.50.720">
    <property type="entry name" value="NAD(P)-binding Rossmann-like Domain"/>
    <property type="match status" value="1"/>
</dbReference>
<evidence type="ECO:0000256" key="3">
    <source>
        <dbReference type="ARBA" id="ARBA00022598"/>
    </source>
</evidence>
<comment type="catalytic activity">
    <reaction evidence="1">
        <text>acetate + ATP + CoA = acetyl-CoA + ADP + phosphate</text>
        <dbReference type="Rhea" id="RHEA:15081"/>
        <dbReference type="ChEBI" id="CHEBI:30089"/>
        <dbReference type="ChEBI" id="CHEBI:30616"/>
        <dbReference type="ChEBI" id="CHEBI:43474"/>
        <dbReference type="ChEBI" id="CHEBI:57287"/>
        <dbReference type="ChEBI" id="CHEBI:57288"/>
        <dbReference type="ChEBI" id="CHEBI:456216"/>
        <dbReference type="EC" id="6.2.1.13"/>
    </reaction>
</comment>
<dbReference type="eggNOG" id="arCOG01340">
    <property type="taxonomic scope" value="Archaea"/>
</dbReference>
<dbReference type="AlphaFoldDB" id="U1NCK8"/>
<sequence length="160" mass="16919">MPDNETENSCTVSNGSVPVPDLDPLFDPESVAVIGASPDSFYSGNLVKNLLDYGFDGTLYPVNPNRDNVWNRRCYDDIEAIPQTVDLVVVSVPRKHVVDIIESAGERGVPVALVLTAGFAEADETGVELEGQLAVAANETGIRVVGPNCIGVMSSEGATL</sequence>
<dbReference type="PANTHER" id="PTHR43334">
    <property type="entry name" value="ACETATE--COA LIGASE [ADP-FORMING]"/>
    <property type="match status" value="1"/>
</dbReference>
<dbReference type="EMBL" id="KE356561">
    <property type="protein sequence ID" value="ERG94403.1"/>
    <property type="molecule type" value="Genomic_DNA"/>
</dbReference>
<dbReference type="GO" id="GO:0005524">
    <property type="term" value="F:ATP binding"/>
    <property type="evidence" value="ECO:0007669"/>
    <property type="project" value="UniProtKB-KW"/>
</dbReference>
<evidence type="ECO:0000256" key="2">
    <source>
        <dbReference type="ARBA" id="ARBA00012957"/>
    </source>
</evidence>
<dbReference type="GO" id="GO:0043758">
    <property type="term" value="F:acetate-CoA ligase (ADP-forming) activity"/>
    <property type="evidence" value="ECO:0007669"/>
    <property type="project" value="UniProtKB-EC"/>
</dbReference>
<feature type="domain" description="CoA-binding" evidence="6">
    <location>
        <begin position="25"/>
        <end position="119"/>
    </location>
</feature>
<gene>
    <name evidence="7" type="ORF">J07HQW2_00837</name>
</gene>
<dbReference type="PANTHER" id="PTHR43334:SF1">
    <property type="entry name" value="3-HYDROXYPROPIONATE--COA LIGASE [ADP-FORMING]"/>
    <property type="match status" value="1"/>
</dbReference>
<dbReference type="STRING" id="1238425.J07HQW2_00837"/>
<protein>
    <recommendedName>
        <fullName evidence="2">acetate--CoA ligase (ADP-forming)</fullName>
        <ecNumber evidence="2">6.2.1.13</ecNumber>
    </recommendedName>
</protein>
<dbReference type="Proteomes" id="UP000030710">
    <property type="component" value="Unassembled WGS sequence"/>
</dbReference>
<evidence type="ECO:0000256" key="1">
    <source>
        <dbReference type="ARBA" id="ARBA00001619"/>
    </source>
</evidence>
<evidence type="ECO:0000313" key="7">
    <source>
        <dbReference type="EMBL" id="ERG94403.1"/>
    </source>
</evidence>
<reference evidence="7 8" key="1">
    <citation type="journal article" date="2013" name="PLoS ONE">
        <title>Assembly-driven community genomics of a hypersaline microbial ecosystem.</title>
        <authorList>
            <person name="Podell S."/>
            <person name="Ugalde J.A."/>
            <person name="Narasingarao P."/>
            <person name="Banfield J.F."/>
            <person name="Heidelberg K.B."/>
            <person name="Allen E.E."/>
        </authorList>
    </citation>
    <scope>NUCLEOTIDE SEQUENCE [LARGE SCALE GENOMIC DNA]</scope>
    <source>
        <strain evidence="8">J07HQW2</strain>
    </source>
</reference>
<dbReference type="HOGENOM" id="CLU_1655755_0_0_2"/>